<dbReference type="GO" id="GO:0019379">
    <property type="term" value="P:sulfate assimilation, phosphoadenylyl sulfate reduction by phosphoadenylyl-sulfate reductase (thioredoxin)"/>
    <property type="evidence" value="ECO:0007669"/>
    <property type="project" value="UniProtKB-UniRule"/>
</dbReference>
<dbReference type="NCBIfam" id="NF002537">
    <property type="entry name" value="PRK02090.1"/>
    <property type="match status" value="1"/>
</dbReference>
<comment type="similarity">
    <text evidence="1 4">Belongs to the PAPS reductase family. CysH subfamily.</text>
</comment>
<dbReference type="GO" id="GO:0051539">
    <property type="term" value="F:4 iron, 4 sulfur cluster binding"/>
    <property type="evidence" value="ECO:0007669"/>
    <property type="project" value="UniProtKB-UniRule"/>
</dbReference>
<comment type="function">
    <text evidence="4">Catalyzes the formation of sulfite from adenosine 5'-phosphosulfate (APS) using thioredoxin as an electron donor.</text>
</comment>
<gene>
    <name evidence="4" type="primary">cysH</name>
    <name evidence="6" type="ORF">ASILVAE211_09040</name>
</gene>
<sequence length="218" mass="23870">MDASAILDVALSQAFDGRIALVSSFGTESALLLQMAAQIDRSVPVVFLDTGKLFPETLDYRDRLVDQLGLTDIRVVTPASVAIAREDAEGKLWREDADRCCELRKTKPLQSALDGFDAWITGRKRFQSLTRAAVGIFEPASDGRIKVNPLAHWTVDQIAAEFDLRELPHHPLEAYGFLSVGCTTCTAPVAPGEDRRAGRWRGMAKTECGIHMPALAFA</sequence>
<comment type="subcellular location">
    <subcellularLocation>
        <location evidence="4">Cytoplasm</location>
    </subcellularLocation>
</comment>
<keyword evidence="4" id="KW-0963">Cytoplasm</keyword>
<dbReference type="NCBIfam" id="TIGR00434">
    <property type="entry name" value="cysH"/>
    <property type="match status" value="1"/>
</dbReference>
<dbReference type="Proteomes" id="UP000708298">
    <property type="component" value="Unassembled WGS sequence"/>
</dbReference>
<keyword evidence="4" id="KW-0411">Iron-sulfur</keyword>
<evidence type="ECO:0000259" key="5">
    <source>
        <dbReference type="Pfam" id="PF01507"/>
    </source>
</evidence>
<evidence type="ECO:0000256" key="4">
    <source>
        <dbReference type="HAMAP-Rule" id="MF_00063"/>
    </source>
</evidence>
<dbReference type="Pfam" id="PF01507">
    <property type="entry name" value="PAPS_reduct"/>
    <property type="match status" value="1"/>
</dbReference>
<feature type="domain" description="Phosphoadenosine phosphosulphate reductase" evidence="5">
    <location>
        <begin position="19"/>
        <end position="188"/>
    </location>
</feature>
<proteinExistence type="inferred from homology"/>
<dbReference type="GO" id="GO:0005737">
    <property type="term" value="C:cytoplasm"/>
    <property type="evidence" value="ECO:0007669"/>
    <property type="project" value="UniProtKB-SubCell"/>
</dbReference>
<feature type="binding site" evidence="4">
    <location>
        <position position="185"/>
    </location>
    <ligand>
        <name>[4Fe-4S] cluster</name>
        <dbReference type="ChEBI" id="CHEBI:49883"/>
    </ligand>
</feature>
<evidence type="ECO:0000256" key="3">
    <source>
        <dbReference type="ARBA" id="ARBA00024327"/>
    </source>
</evidence>
<dbReference type="EMBL" id="JAESVB010000003">
    <property type="protein sequence ID" value="MCB8875323.1"/>
    <property type="molecule type" value="Genomic_DNA"/>
</dbReference>
<evidence type="ECO:0000256" key="2">
    <source>
        <dbReference type="ARBA" id="ARBA00023002"/>
    </source>
</evidence>
<dbReference type="HAMAP" id="MF_00063">
    <property type="entry name" value="CysH"/>
    <property type="match status" value="1"/>
</dbReference>
<dbReference type="InterPro" id="IPR002500">
    <property type="entry name" value="PAPS_reduct_dom"/>
</dbReference>
<reference evidence="6" key="1">
    <citation type="journal article" date="2021" name="Microorganisms">
        <title>Acidisoma silvae sp. nov. and Acidisomacellulosilytica sp. nov., Two Acidophilic Bacteria Isolated from Decaying Wood, Hydrolyzing Cellulose and Producing Poly-3-hydroxybutyrate.</title>
        <authorList>
            <person name="Mieszkin S."/>
            <person name="Pouder E."/>
            <person name="Uroz S."/>
            <person name="Simon-Colin C."/>
            <person name="Alain K."/>
        </authorList>
    </citation>
    <scope>NUCLEOTIDE SEQUENCE</scope>
    <source>
        <strain evidence="6">HW T2.11</strain>
    </source>
</reference>
<comment type="caution">
    <text evidence="6">The sequence shown here is derived from an EMBL/GenBank/DDBJ whole genome shotgun (WGS) entry which is preliminary data.</text>
</comment>
<evidence type="ECO:0000256" key="1">
    <source>
        <dbReference type="ARBA" id="ARBA00009732"/>
    </source>
</evidence>
<comment type="pathway">
    <text evidence="3 4">Sulfur metabolism; hydrogen sulfide biosynthesis; sulfite from sulfate.</text>
</comment>
<comment type="cofactor">
    <cofactor evidence="4">
        <name>[4Fe-4S] cluster</name>
        <dbReference type="ChEBI" id="CHEBI:49883"/>
    </cofactor>
    <text evidence="4">Binds 1 [4Fe-4S] cluster per subunit.</text>
</comment>
<evidence type="ECO:0000313" key="7">
    <source>
        <dbReference type="Proteomes" id="UP000708298"/>
    </source>
</evidence>
<dbReference type="PANTHER" id="PTHR46509">
    <property type="entry name" value="PHOSPHOADENOSINE PHOSPHOSULFATE REDUCTASE"/>
    <property type="match status" value="1"/>
</dbReference>
<dbReference type="PIRSF" id="PIRSF000857">
    <property type="entry name" value="PAPS_reductase"/>
    <property type="match status" value="1"/>
</dbReference>
<accession>A0A963YQN8</accession>
<dbReference type="InterPro" id="IPR004511">
    <property type="entry name" value="PAPS/APS_Rdtase"/>
</dbReference>
<feature type="active site" description="Nucleophile; cysteine thiosulfonate intermediate" evidence="4">
    <location>
        <position position="208"/>
    </location>
</feature>
<feature type="binding site" evidence="4">
    <location>
        <position position="101"/>
    </location>
    <ligand>
        <name>[4Fe-4S] cluster</name>
        <dbReference type="ChEBI" id="CHEBI:49883"/>
    </ligand>
</feature>
<keyword evidence="2 4" id="KW-0560">Oxidoreductase</keyword>
<name>A0A963YQN8_9PROT</name>
<dbReference type="RefSeq" id="WP_227321272.1">
    <property type="nucleotide sequence ID" value="NZ_JAESVB010000003.1"/>
</dbReference>
<keyword evidence="7" id="KW-1185">Reference proteome</keyword>
<feature type="binding site" evidence="4">
    <location>
        <position position="100"/>
    </location>
    <ligand>
        <name>[4Fe-4S] cluster</name>
        <dbReference type="ChEBI" id="CHEBI:49883"/>
    </ligand>
</feature>
<keyword evidence="4" id="KW-0479">Metal-binding</keyword>
<dbReference type="GO" id="GO:0070814">
    <property type="term" value="P:hydrogen sulfide biosynthetic process"/>
    <property type="evidence" value="ECO:0007669"/>
    <property type="project" value="UniProtKB-UniRule"/>
</dbReference>
<dbReference type="PANTHER" id="PTHR46509:SF1">
    <property type="entry name" value="PHOSPHOADENOSINE PHOSPHOSULFATE REDUCTASE"/>
    <property type="match status" value="1"/>
</dbReference>
<dbReference type="Gene3D" id="3.40.50.620">
    <property type="entry name" value="HUPs"/>
    <property type="match status" value="1"/>
</dbReference>
<dbReference type="AlphaFoldDB" id="A0A963YQN8"/>
<dbReference type="InterPro" id="IPR014729">
    <property type="entry name" value="Rossmann-like_a/b/a_fold"/>
</dbReference>
<comment type="catalytic activity">
    <reaction evidence="4">
        <text>[thioredoxin]-disulfide + sulfite + AMP + 2 H(+) = adenosine 5'-phosphosulfate + [thioredoxin]-dithiol</text>
        <dbReference type="Rhea" id="RHEA:21976"/>
        <dbReference type="Rhea" id="RHEA-COMP:10698"/>
        <dbReference type="Rhea" id="RHEA-COMP:10700"/>
        <dbReference type="ChEBI" id="CHEBI:15378"/>
        <dbReference type="ChEBI" id="CHEBI:17359"/>
        <dbReference type="ChEBI" id="CHEBI:29950"/>
        <dbReference type="ChEBI" id="CHEBI:50058"/>
        <dbReference type="ChEBI" id="CHEBI:58243"/>
        <dbReference type="ChEBI" id="CHEBI:456215"/>
        <dbReference type="EC" id="1.8.4.10"/>
    </reaction>
</comment>
<feature type="binding site" evidence="4">
    <location>
        <position position="182"/>
    </location>
    <ligand>
        <name>[4Fe-4S] cluster</name>
        <dbReference type="ChEBI" id="CHEBI:49883"/>
    </ligand>
</feature>
<dbReference type="GO" id="GO:0004604">
    <property type="term" value="F:phosphoadenylyl-sulfate reductase (thioredoxin) activity"/>
    <property type="evidence" value="ECO:0007669"/>
    <property type="project" value="UniProtKB-UniRule"/>
</dbReference>
<reference evidence="6" key="2">
    <citation type="submission" date="2021-01" db="EMBL/GenBank/DDBJ databases">
        <authorList>
            <person name="Mieszkin S."/>
            <person name="Pouder E."/>
            <person name="Alain K."/>
        </authorList>
    </citation>
    <scope>NUCLEOTIDE SEQUENCE</scope>
    <source>
        <strain evidence="6">HW T2.11</strain>
    </source>
</reference>
<keyword evidence="4" id="KW-0408">Iron</keyword>
<evidence type="ECO:0000313" key="6">
    <source>
        <dbReference type="EMBL" id="MCB8875323.1"/>
    </source>
</evidence>
<dbReference type="SUPFAM" id="SSF52402">
    <property type="entry name" value="Adenine nucleotide alpha hydrolases-like"/>
    <property type="match status" value="1"/>
</dbReference>
<organism evidence="6 7">
    <name type="scientific">Acidisoma silvae</name>
    <dbReference type="NCBI Taxonomy" id="2802396"/>
    <lineage>
        <taxon>Bacteria</taxon>
        <taxon>Pseudomonadati</taxon>
        <taxon>Pseudomonadota</taxon>
        <taxon>Alphaproteobacteria</taxon>
        <taxon>Acetobacterales</taxon>
        <taxon>Acidocellaceae</taxon>
        <taxon>Acidisoma</taxon>
    </lineage>
</organism>
<protein>
    <recommendedName>
        <fullName evidence="4">Adenosine 5'-phosphosulfate reductase</fullName>
        <shortName evidence="4">APS reductase</shortName>
        <ecNumber evidence="4">1.8.4.10</ecNumber>
    </recommendedName>
    <alternativeName>
        <fullName evidence="4">5'-adenylylsulfate reductase</fullName>
    </alternativeName>
    <alternativeName>
        <fullName evidence="4">Thioredoxin-dependent 5'-adenylylsulfate reductase</fullName>
    </alternativeName>
</protein>
<dbReference type="GO" id="GO:0046872">
    <property type="term" value="F:metal ion binding"/>
    <property type="evidence" value="ECO:0007669"/>
    <property type="project" value="UniProtKB-KW"/>
</dbReference>
<dbReference type="GO" id="GO:0043866">
    <property type="term" value="F:adenylyl-sulfate reductase (thioredoxin) activity"/>
    <property type="evidence" value="ECO:0007669"/>
    <property type="project" value="UniProtKB-EC"/>
</dbReference>
<dbReference type="EC" id="1.8.4.10" evidence="4"/>